<dbReference type="SMART" id="SM00487">
    <property type="entry name" value="DEXDc"/>
    <property type="match status" value="1"/>
</dbReference>
<comment type="caution">
    <text evidence="18">The sequence shown here is derived from an EMBL/GenBank/DDBJ whole genome shotgun (WGS) entry which is preliminary data.</text>
</comment>
<dbReference type="Gene3D" id="3.30.70.370">
    <property type="match status" value="1"/>
</dbReference>
<dbReference type="FunFam" id="3.40.50.300:FF:000885">
    <property type="entry name" value="DNA polymerase theta"/>
    <property type="match status" value="1"/>
</dbReference>
<feature type="domain" description="Helicase C-terminal" evidence="17">
    <location>
        <begin position="402"/>
        <end position="607"/>
    </location>
</feature>
<dbReference type="InterPro" id="IPR019760">
    <property type="entry name" value="DNA-dir_DNA_pol_A_CS"/>
</dbReference>
<dbReference type="PROSITE" id="PS51192">
    <property type="entry name" value="HELICASE_ATP_BIND_1"/>
    <property type="match status" value="1"/>
</dbReference>
<dbReference type="Pfam" id="PF00476">
    <property type="entry name" value="DNA_pol_A"/>
    <property type="match status" value="1"/>
</dbReference>
<keyword evidence="10" id="KW-0067">ATP-binding</keyword>
<sequence>MNENFYFNNTFDNFSFSDSGRINNRSSSELNETKKTSLVSESETTYDKINKLVANKASPKVSHNEGVFQVSSFLESNISVDDSIFLNELTFSHKKDIDSKEDTRNDSIKDSEDIFSCASKNSFNSSRKSNCDENEEVDNNKSAHIMFKPSLSNNYDLYLWGLPEQILQKYKNRGISSMFAWQYQCLNNPKLLKDNVNLIYSAPTSAGKTLVAEILTIKTVLERHKKVIFVLPFVSVVREKMFYFQDILGSSGVRVEGFMGSYNPPGGFQTVQVAICTIEKANGIINRLMEESALTDLGAIIVDEMHLLGDPGRGYLLELMLTKLQYMKVRYENIQIQIIGMSATLPNLDLLGRWLEAELFVTDFRPVPLYEQYLICKEIYNKDLILERNLLTLPELETDSDNILQLCLETIQDSCSVLIFCPTKNWCENLAQQIAVAFWKLGCSKSNFGLVLRRELNSNLISETLEQLKRCPVGLDTILCKTISYAVAFHHAGLTMDERDIIESAFRKGILRVLVATSTLSSGVNLPARRVIIRTPLFYGKPIDILVYKQMIGRAGRMGKDSSGESILICQKNDYNIAKQLLTSNLKPIESCLEGAGKLKRAILEVVASGVAVTPEDVNLFTKCTLLAASESEKSEGEKELTNPIDEAVEFLIRNEFIRLQKVEDGNFKYIATSLGKACLSSSLPPEEGLALFTELEKARQCFVLETELHLIYLVTPYSVCNQWGNLDWMLFLELWEKLPSSMKRVGKLVGVCESYIISGTRNKIQTNTSKSYQKLQIHRRFFTALALQDLVNELPLNDVALKFSCARGMLQSLQQSASTFAGMLTIFSRQLGWSSVEILISQFQDRLQFGINRDLLDLMRLPVLNGARARALYNAGIETLVRLASSDIYTIENILHKVVPFESGKEREGESEFDASKRNKIRGIWITGKEGLTEREAAMMLIEDARRYLQLELGLSEAKWNHSNKGISTEALKESSNITEEIKNITNVRCDQNSSLLKSQEFLNATKEIIIDKLNNQNYAVMDLQSSNISKEIKDQNQDSLLIHSKLCQTEANDIEENVSVNTKKTNLILNNSFDFEFLQPSPNISSSNSQLENFITGGETKQNNNFSLNRSCGNTFVSDQSLFEESFDLNQQFATCSVRDQKSQEVIHTNRDTSTNGNSGDSGLDFDSGSFLENVFASSFDLETNKLSDKIIDNSQTETNLVVVVSPHQTSTELKDEISDLVLNSQCNSSSLVTSFNNLSKSSKAICGKRGRKESIYKTCIIDEDESFQMKQTPKKRKIETPKVNSIILNKPKSSIPVDLSKLDIIDVCGDETLYDTFCSELSEQKVISLSLACKKVSQIKPIIGLNILNQDSEELIAPPIQQFIYKDYQVVGFSITWEDNTAYYISFSDKSKALNIHKSGVFKKLFSLKTFIVRIFDSKEQIKIAKLCLDWDFDCMIEDPKVADWLIDPEGKEKNLRAMAVKYMSEAAALSQLVGNCKGVGSAGLDLHSAVEPQIRAGVETVVTWHLCESISNALIEQDFKLLDIFKTEMKTILILSKMEVNGLCVNLAQLQTLADDLKQNAEQVQKQAYTLAGRHFSFTSSTDVAKVLGLYKGRKVSTNKQTLEQQNNPIAALVVQWRKLNSTLTKMIYPLIRSVENGRIHGCCVTHSTTGRISMHEPNLQNIPKDFEVEDHTTNLKNCISCRMAFVPGNNSIFLSADYCQLELRILSHFSQDPLLCSIMRSDEDVFKSVAAKWKSIEEAEVDSTLRQWAKQLCYGIIYGMGTKTLAEQLSVSEKEASEFTESFHSRYPNIRKFIQETISKCRDFGYVETLLGRRRYLPRINHGNTAIKCQAERQAVNTTVQGSAADIAKLAMVTIEERFRNKFRHSKNVPKLVLHLHDELLYEVQKKYLHKTAAILKKSMEEVIKLSIPLPVKLKSGTSWGTMSELVL</sequence>
<keyword evidence="13" id="KW-0539">Nucleus</keyword>
<dbReference type="EC" id="2.7.7.7" evidence="4"/>
<evidence type="ECO:0000256" key="2">
    <source>
        <dbReference type="ARBA" id="ARBA00004123"/>
    </source>
</evidence>
<evidence type="ECO:0000256" key="11">
    <source>
        <dbReference type="ARBA" id="ARBA00022932"/>
    </source>
</evidence>
<comment type="cofactor">
    <cofactor evidence="1">
        <name>Mg(2+)</name>
        <dbReference type="ChEBI" id="CHEBI:18420"/>
    </cofactor>
</comment>
<evidence type="ECO:0000256" key="7">
    <source>
        <dbReference type="ARBA" id="ARBA00022741"/>
    </source>
</evidence>
<dbReference type="Proteomes" id="UP000801492">
    <property type="component" value="Unassembled WGS sequence"/>
</dbReference>
<accession>A0A8K0CZX3</accession>
<dbReference type="Pfam" id="PF00271">
    <property type="entry name" value="Helicase_C"/>
    <property type="match status" value="1"/>
</dbReference>
<evidence type="ECO:0000256" key="6">
    <source>
        <dbReference type="ARBA" id="ARBA00022695"/>
    </source>
</evidence>
<dbReference type="GO" id="GO:0016787">
    <property type="term" value="F:hydrolase activity"/>
    <property type="evidence" value="ECO:0007669"/>
    <property type="project" value="UniProtKB-KW"/>
</dbReference>
<organism evidence="18 19">
    <name type="scientific">Ignelater luminosus</name>
    <name type="common">Cucubano</name>
    <name type="synonym">Pyrophorus luminosus</name>
    <dbReference type="NCBI Taxonomy" id="2038154"/>
    <lineage>
        <taxon>Eukaryota</taxon>
        <taxon>Metazoa</taxon>
        <taxon>Ecdysozoa</taxon>
        <taxon>Arthropoda</taxon>
        <taxon>Hexapoda</taxon>
        <taxon>Insecta</taxon>
        <taxon>Pterygota</taxon>
        <taxon>Neoptera</taxon>
        <taxon>Endopterygota</taxon>
        <taxon>Coleoptera</taxon>
        <taxon>Polyphaga</taxon>
        <taxon>Elateriformia</taxon>
        <taxon>Elateroidea</taxon>
        <taxon>Elateridae</taxon>
        <taxon>Agrypninae</taxon>
        <taxon>Pyrophorini</taxon>
        <taxon>Ignelater</taxon>
    </lineage>
</organism>
<dbReference type="GO" id="GO:0006261">
    <property type="term" value="P:DNA-templated DNA replication"/>
    <property type="evidence" value="ECO:0007669"/>
    <property type="project" value="InterPro"/>
</dbReference>
<dbReference type="Gene3D" id="3.30.420.10">
    <property type="entry name" value="Ribonuclease H-like superfamily/Ribonuclease H"/>
    <property type="match status" value="1"/>
</dbReference>
<dbReference type="PROSITE" id="PS00447">
    <property type="entry name" value="DNA_POLYMERASE_A"/>
    <property type="match status" value="1"/>
</dbReference>
<dbReference type="SUPFAM" id="SSF53098">
    <property type="entry name" value="Ribonuclease H-like"/>
    <property type="match status" value="1"/>
</dbReference>
<dbReference type="OrthoDB" id="275278at2759"/>
<dbReference type="CDD" id="cd18026">
    <property type="entry name" value="DEXHc_POLQ-like"/>
    <property type="match status" value="1"/>
</dbReference>
<dbReference type="FunFam" id="1.10.150.20:FF:000002">
    <property type="entry name" value="DNA polymerase I"/>
    <property type="match status" value="1"/>
</dbReference>
<keyword evidence="5" id="KW-0808">Transferase</keyword>
<evidence type="ECO:0000256" key="12">
    <source>
        <dbReference type="ARBA" id="ARBA00023204"/>
    </source>
</evidence>
<proteinExistence type="inferred from homology"/>
<keyword evidence="19" id="KW-1185">Reference proteome</keyword>
<comment type="subcellular location">
    <subcellularLocation>
        <location evidence="2">Nucleus</location>
    </subcellularLocation>
</comment>
<dbReference type="SUPFAM" id="SSF158702">
    <property type="entry name" value="Sec63 N-terminal domain-like"/>
    <property type="match status" value="1"/>
</dbReference>
<evidence type="ECO:0000313" key="19">
    <source>
        <dbReference type="Proteomes" id="UP000801492"/>
    </source>
</evidence>
<dbReference type="PRINTS" id="PR00868">
    <property type="entry name" value="DNAPOLI"/>
</dbReference>
<comment type="catalytic activity">
    <reaction evidence="14">
        <text>DNA(n) + a 2'-deoxyribonucleoside 5'-triphosphate = DNA(n+1) + diphosphate</text>
        <dbReference type="Rhea" id="RHEA:22508"/>
        <dbReference type="Rhea" id="RHEA-COMP:17339"/>
        <dbReference type="Rhea" id="RHEA-COMP:17340"/>
        <dbReference type="ChEBI" id="CHEBI:33019"/>
        <dbReference type="ChEBI" id="CHEBI:61560"/>
        <dbReference type="ChEBI" id="CHEBI:173112"/>
        <dbReference type="EC" id="2.7.7.7"/>
    </reaction>
</comment>
<gene>
    <name evidence="18" type="ORF">ILUMI_11649</name>
</gene>
<evidence type="ECO:0000256" key="1">
    <source>
        <dbReference type="ARBA" id="ARBA00001946"/>
    </source>
</evidence>
<keyword evidence="6" id="KW-0548">Nucleotidyltransferase</keyword>
<dbReference type="FunFam" id="3.40.50.300:FF:000813">
    <property type="entry name" value="helicase POLQ-like isoform X1"/>
    <property type="match status" value="1"/>
</dbReference>
<dbReference type="SUPFAM" id="SSF52540">
    <property type="entry name" value="P-loop containing nucleoside triphosphate hydrolases"/>
    <property type="match status" value="2"/>
</dbReference>
<evidence type="ECO:0000256" key="10">
    <source>
        <dbReference type="ARBA" id="ARBA00022840"/>
    </source>
</evidence>
<dbReference type="SMART" id="SM00490">
    <property type="entry name" value="HELICc"/>
    <property type="match status" value="1"/>
</dbReference>
<dbReference type="InterPro" id="IPR048960">
    <property type="entry name" value="POLQ-like_helical"/>
</dbReference>
<comment type="similarity">
    <text evidence="3">Belongs to the DNA polymerase type-A family.</text>
</comment>
<reference evidence="18" key="1">
    <citation type="submission" date="2019-08" db="EMBL/GenBank/DDBJ databases">
        <title>The genome of the North American firefly Photinus pyralis.</title>
        <authorList>
            <consortium name="Photinus pyralis genome working group"/>
            <person name="Fallon T.R."/>
            <person name="Sander Lower S.E."/>
            <person name="Weng J.-K."/>
        </authorList>
    </citation>
    <scope>NUCLEOTIDE SEQUENCE</scope>
    <source>
        <strain evidence="18">TRF0915ILg1</strain>
        <tissue evidence="18">Whole body</tissue>
    </source>
</reference>
<dbReference type="Gene3D" id="3.40.50.300">
    <property type="entry name" value="P-loop containing nucleotide triphosphate hydrolases"/>
    <property type="match status" value="2"/>
</dbReference>
<dbReference type="FunFam" id="1.10.3380.20:FF:000001">
    <property type="entry name" value="DNA polymerase theta"/>
    <property type="match status" value="1"/>
</dbReference>
<dbReference type="PANTHER" id="PTHR10133:SF62">
    <property type="entry name" value="DNA POLYMERASE THETA"/>
    <property type="match status" value="1"/>
</dbReference>
<dbReference type="Pfam" id="PF20470">
    <property type="entry name" value="HTH_61"/>
    <property type="match status" value="1"/>
</dbReference>
<evidence type="ECO:0000256" key="4">
    <source>
        <dbReference type="ARBA" id="ARBA00012417"/>
    </source>
</evidence>
<dbReference type="EMBL" id="VTPC01006943">
    <property type="protein sequence ID" value="KAF2894521.1"/>
    <property type="molecule type" value="Genomic_DNA"/>
</dbReference>
<dbReference type="InterPro" id="IPR043502">
    <property type="entry name" value="DNA/RNA_pol_sf"/>
</dbReference>
<protein>
    <recommendedName>
        <fullName evidence="15">DNA polymerase theta</fullName>
        <ecNumber evidence="4">2.7.7.7</ecNumber>
    </recommendedName>
</protein>
<dbReference type="InterPro" id="IPR011545">
    <property type="entry name" value="DEAD/DEAH_box_helicase_dom"/>
</dbReference>
<dbReference type="GO" id="GO:0003677">
    <property type="term" value="F:DNA binding"/>
    <property type="evidence" value="ECO:0007669"/>
    <property type="project" value="InterPro"/>
</dbReference>
<evidence type="ECO:0000313" key="18">
    <source>
        <dbReference type="EMBL" id="KAF2894521.1"/>
    </source>
</evidence>
<feature type="domain" description="Helicase ATP-binding" evidence="16">
    <location>
        <begin position="189"/>
        <end position="363"/>
    </location>
</feature>
<dbReference type="InterPro" id="IPR012337">
    <property type="entry name" value="RNaseH-like_sf"/>
</dbReference>
<dbReference type="Gene3D" id="1.10.150.20">
    <property type="entry name" value="5' to 3' exonuclease, C-terminal subdomain"/>
    <property type="match status" value="1"/>
</dbReference>
<dbReference type="Gene3D" id="1.20.1060.10">
    <property type="entry name" value="Taq DNA Polymerase, Chain T, domain 4"/>
    <property type="match status" value="1"/>
</dbReference>
<dbReference type="Gene3D" id="1.10.3380.20">
    <property type="match status" value="1"/>
</dbReference>
<dbReference type="CDD" id="cd18795">
    <property type="entry name" value="SF2_C_Ski2"/>
    <property type="match status" value="1"/>
</dbReference>
<evidence type="ECO:0000259" key="16">
    <source>
        <dbReference type="PROSITE" id="PS51192"/>
    </source>
</evidence>
<keyword evidence="11" id="KW-0239">DNA-directed DNA polymerase</keyword>
<dbReference type="GO" id="GO:0003887">
    <property type="term" value="F:DNA-directed DNA polymerase activity"/>
    <property type="evidence" value="ECO:0007669"/>
    <property type="project" value="UniProtKB-KW"/>
</dbReference>
<dbReference type="InterPro" id="IPR002298">
    <property type="entry name" value="DNA_polymerase_A"/>
</dbReference>
<dbReference type="CDD" id="cd08638">
    <property type="entry name" value="DNA_pol_A_theta"/>
    <property type="match status" value="1"/>
</dbReference>
<dbReference type="SMART" id="SM00482">
    <property type="entry name" value="POLAc"/>
    <property type="match status" value="1"/>
</dbReference>
<evidence type="ECO:0000256" key="3">
    <source>
        <dbReference type="ARBA" id="ARBA00007705"/>
    </source>
</evidence>
<dbReference type="SUPFAM" id="SSF56672">
    <property type="entry name" value="DNA/RNA polymerases"/>
    <property type="match status" value="1"/>
</dbReference>
<keyword evidence="7" id="KW-0547">Nucleotide-binding</keyword>
<keyword evidence="8" id="KW-0227">DNA damage</keyword>
<dbReference type="PANTHER" id="PTHR10133">
    <property type="entry name" value="DNA POLYMERASE I"/>
    <property type="match status" value="1"/>
</dbReference>
<dbReference type="Pfam" id="PF00270">
    <property type="entry name" value="DEAD"/>
    <property type="match status" value="1"/>
</dbReference>
<keyword evidence="12" id="KW-0234">DNA repair</keyword>
<dbReference type="GO" id="GO:0097681">
    <property type="term" value="P:double-strand break repair via alternative nonhomologous end joining"/>
    <property type="evidence" value="ECO:0007669"/>
    <property type="project" value="TreeGrafter"/>
</dbReference>
<dbReference type="InterPro" id="IPR001098">
    <property type="entry name" value="DNA-dir_DNA_pol_A_palm_dom"/>
</dbReference>
<evidence type="ECO:0000256" key="13">
    <source>
        <dbReference type="ARBA" id="ARBA00023242"/>
    </source>
</evidence>
<dbReference type="InterPro" id="IPR036397">
    <property type="entry name" value="RNaseH_sf"/>
</dbReference>
<evidence type="ECO:0000256" key="9">
    <source>
        <dbReference type="ARBA" id="ARBA00022801"/>
    </source>
</evidence>
<evidence type="ECO:0000256" key="8">
    <source>
        <dbReference type="ARBA" id="ARBA00022763"/>
    </source>
</evidence>
<dbReference type="GO" id="GO:0042575">
    <property type="term" value="C:DNA polymerase complex"/>
    <property type="evidence" value="ECO:0007669"/>
    <property type="project" value="UniProtKB-ARBA"/>
</dbReference>
<dbReference type="PROSITE" id="PS51194">
    <property type="entry name" value="HELICASE_CTER"/>
    <property type="match status" value="1"/>
</dbReference>
<dbReference type="InterPro" id="IPR036390">
    <property type="entry name" value="WH_DNA-bd_sf"/>
</dbReference>
<keyword evidence="9" id="KW-0378">Hydrolase</keyword>
<dbReference type="InterPro" id="IPR027417">
    <property type="entry name" value="P-loop_NTPase"/>
</dbReference>
<evidence type="ECO:0000256" key="15">
    <source>
        <dbReference type="ARBA" id="ARBA00074669"/>
    </source>
</evidence>
<dbReference type="GO" id="GO:0005524">
    <property type="term" value="F:ATP binding"/>
    <property type="evidence" value="ECO:0007669"/>
    <property type="project" value="UniProtKB-KW"/>
</dbReference>
<evidence type="ECO:0000259" key="17">
    <source>
        <dbReference type="PROSITE" id="PS51194"/>
    </source>
</evidence>
<dbReference type="Pfam" id="PF21099">
    <property type="entry name" value="POLQ_helical"/>
    <property type="match status" value="1"/>
</dbReference>
<name>A0A8K0CZX3_IGNLU</name>
<dbReference type="InterPro" id="IPR046931">
    <property type="entry name" value="HTH_61"/>
</dbReference>
<dbReference type="InterPro" id="IPR014001">
    <property type="entry name" value="Helicase_ATP-bd"/>
</dbReference>
<dbReference type="SUPFAM" id="SSF46785">
    <property type="entry name" value="Winged helix' DNA-binding domain"/>
    <property type="match status" value="1"/>
</dbReference>
<dbReference type="GO" id="GO:0005634">
    <property type="term" value="C:nucleus"/>
    <property type="evidence" value="ECO:0007669"/>
    <property type="project" value="UniProtKB-SubCell"/>
</dbReference>
<evidence type="ECO:0000256" key="14">
    <source>
        <dbReference type="ARBA" id="ARBA00049244"/>
    </source>
</evidence>
<evidence type="ECO:0000256" key="5">
    <source>
        <dbReference type="ARBA" id="ARBA00022679"/>
    </source>
</evidence>
<dbReference type="InterPro" id="IPR001650">
    <property type="entry name" value="Helicase_C-like"/>
</dbReference>